<dbReference type="PROSITE" id="PS50889">
    <property type="entry name" value="S4"/>
    <property type="match status" value="1"/>
</dbReference>
<dbReference type="InterPro" id="IPR036986">
    <property type="entry name" value="S4_RNA-bd_sf"/>
</dbReference>
<dbReference type="PANTHER" id="PTHR21600">
    <property type="entry name" value="MITOCHONDRIAL RNA PSEUDOURIDINE SYNTHASE"/>
    <property type="match status" value="1"/>
</dbReference>
<dbReference type="CDD" id="cd00165">
    <property type="entry name" value="S4"/>
    <property type="match status" value="1"/>
</dbReference>
<dbReference type="PROSITE" id="PS01129">
    <property type="entry name" value="PSI_RLU"/>
    <property type="match status" value="1"/>
</dbReference>
<evidence type="ECO:0000256" key="1">
    <source>
        <dbReference type="ARBA" id="ARBA00000073"/>
    </source>
</evidence>
<keyword evidence="5" id="KW-0694">RNA-binding</keyword>
<dbReference type="InterPro" id="IPR002942">
    <property type="entry name" value="S4_RNA-bd"/>
</dbReference>
<accession>A0A6J4RRQ3</accession>
<dbReference type="PANTHER" id="PTHR21600:SF44">
    <property type="entry name" value="RIBOSOMAL LARGE SUBUNIT PSEUDOURIDINE SYNTHASE D"/>
    <property type="match status" value="1"/>
</dbReference>
<dbReference type="InterPro" id="IPR006224">
    <property type="entry name" value="PsdUridine_synth_RluA-like_CS"/>
</dbReference>
<feature type="active site" evidence="4">
    <location>
        <position position="134"/>
    </location>
</feature>
<comment type="catalytic activity">
    <reaction evidence="1 6">
        <text>a uridine in RNA = a pseudouridine in RNA</text>
        <dbReference type="Rhea" id="RHEA:48348"/>
        <dbReference type="Rhea" id="RHEA-COMP:12068"/>
        <dbReference type="Rhea" id="RHEA-COMP:12069"/>
        <dbReference type="ChEBI" id="CHEBI:65314"/>
        <dbReference type="ChEBI" id="CHEBI:65315"/>
    </reaction>
</comment>
<reference evidence="8" key="1">
    <citation type="submission" date="2020-02" db="EMBL/GenBank/DDBJ databases">
        <authorList>
            <person name="Meier V. D."/>
        </authorList>
    </citation>
    <scope>NUCLEOTIDE SEQUENCE</scope>
    <source>
        <strain evidence="8">AVDCRST_MAG53</strain>
    </source>
</reference>
<comment type="function">
    <text evidence="6">Responsible for synthesis of pseudouridine from uracil.</text>
</comment>
<proteinExistence type="inferred from homology"/>
<dbReference type="GO" id="GO:0120159">
    <property type="term" value="F:rRNA pseudouridine synthase activity"/>
    <property type="evidence" value="ECO:0007669"/>
    <property type="project" value="UniProtKB-ARBA"/>
</dbReference>
<dbReference type="EC" id="5.4.99.-" evidence="6"/>
<dbReference type="Pfam" id="PF00849">
    <property type="entry name" value="PseudoU_synth_2"/>
    <property type="match status" value="1"/>
</dbReference>
<dbReference type="AlphaFoldDB" id="A0A6J4RRQ3"/>
<evidence type="ECO:0000256" key="5">
    <source>
        <dbReference type="PROSITE-ProRule" id="PRU00182"/>
    </source>
</evidence>
<evidence type="ECO:0000256" key="3">
    <source>
        <dbReference type="ARBA" id="ARBA00023235"/>
    </source>
</evidence>
<dbReference type="GO" id="GO:0000455">
    <property type="term" value="P:enzyme-directed rRNA pseudouridine synthesis"/>
    <property type="evidence" value="ECO:0007669"/>
    <property type="project" value="TreeGrafter"/>
</dbReference>
<organism evidence="8">
    <name type="scientific">uncultured Solirubrobacteraceae bacterium</name>
    <dbReference type="NCBI Taxonomy" id="1162706"/>
    <lineage>
        <taxon>Bacteria</taxon>
        <taxon>Bacillati</taxon>
        <taxon>Actinomycetota</taxon>
        <taxon>Thermoleophilia</taxon>
        <taxon>Solirubrobacterales</taxon>
        <taxon>Solirubrobacteraceae</taxon>
        <taxon>environmental samples</taxon>
    </lineage>
</organism>
<dbReference type="SUPFAM" id="SSF55174">
    <property type="entry name" value="Alpha-L RNA-binding motif"/>
    <property type="match status" value="1"/>
</dbReference>
<feature type="domain" description="RNA-binding S4" evidence="7">
    <location>
        <begin position="12"/>
        <end position="70"/>
    </location>
</feature>
<evidence type="ECO:0000256" key="6">
    <source>
        <dbReference type="RuleBase" id="RU362028"/>
    </source>
</evidence>
<sequence>MELRSALEDAGTRIDAFLATPLGSRSRAQRLLEAGAVTLDGRKVLKSAKLAGGETIAIDESLDRAEGPADVGEGEPAEFGVAWEDEHLLVVEKPTGVVVHPARGHHSGTLAQALAGRAAGGEQGWRAGIVHRLDRDTSGLLVVAKSERVHRELKERLAAREITREYAALVEGRPPARSGTIDAPIGRDRRVRTRNSTDTDEPREARTHFELAEALPRHTLLRVRLETGRTHQIRVHLQAIGFPVAGDPEYGTVGLLGLRRQFLHAARLAFTHPVTGEPVVAASPLPADLASALERARG</sequence>
<comment type="similarity">
    <text evidence="2 6">Belongs to the pseudouridine synthase RluA family.</text>
</comment>
<dbReference type="GO" id="GO:0003723">
    <property type="term" value="F:RNA binding"/>
    <property type="evidence" value="ECO:0007669"/>
    <property type="project" value="UniProtKB-KW"/>
</dbReference>
<evidence type="ECO:0000256" key="2">
    <source>
        <dbReference type="ARBA" id="ARBA00010876"/>
    </source>
</evidence>
<dbReference type="InterPro" id="IPR006225">
    <property type="entry name" value="PsdUridine_synth_RluC/D"/>
</dbReference>
<gene>
    <name evidence="8" type="ORF">AVDCRST_MAG53-316</name>
</gene>
<evidence type="ECO:0000259" key="7">
    <source>
        <dbReference type="SMART" id="SM00363"/>
    </source>
</evidence>
<dbReference type="CDD" id="cd02869">
    <property type="entry name" value="PseudoU_synth_RluA_like"/>
    <property type="match status" value="1"/>
</dbReference>
<dbReference type="NCBIfam" id="TIGR00005">
    <property type="entry name" value="rluA_subfam"/>
    <property type="match status" value="1"/>
</dbReference>
<dbReference type="Gene3D" id="3.30.2350.10">
    <property type="entry name" value="Pseudouridine synthase"/>
    <property type="match status" value="1"/>
</dbReference>
<keyword evidence="3 6" id="KW-0413">Isomerase</keyword>
<dbReference type="SUPFAM" id="SSF55120">
    <property type="entry name" value="Pseudouridine synthase"/>
    <property type="match status" value="1"/>
</dbReference>
<dbReference type="Gene3D" id="3.10.290.10">
    <property type="entry name" value="RNA-binding S4 domain"/>
    <property type="match status" value="1"/>
</dbReference>
<dbReference type="SMART" id="SM00363">
    <property type="entry name" value="S4"/>
    <property type="match status" value="1"/>
</dbReference>
<dbReference type="InterPro" id="IPR020103">
    <property type="entry name" value="PsdUridine_synth_cat_dom_sf"/>
</dbReference>
<dbReference type="EMBL" id="CADCVR010000012">
    <property type="protein sequence ID" value="CAA9476125.1"/>
    <property type="molecule type" value="Genomic_DNA"/>
</dbReference>
<dbReference type="InterPro" id="IPR006145">
    <property type="entry name" value="PsdUridine_synth_RsuA/RluA"/>
</dbReference>
<dbReference type="Pfam" id="PF01479">
    <property type="entry name" value="S4"/>
    <property type="match status" value="1"/>
</dbReference>
<dbReference type="InterPro" id="IPR050188">
    <property type="entry name" value="RluA_PseudoU_synthase"/>
</dbReference>
<evidence type="ECO:0000313" key="8">
    <source>
        <dbReference type="EMBL" id="CAA9476125.1"/>
    </source>
</evidence>
<evidence type="ECO:0000256" key="4">
    <source>
        <dbReference type="PIRSR" id="PIRSR606225-1"/>
    </source>
</evidence>
<name>A0A6J4RRQ3_9ACTN</name>
<protein>
    <recommendedName>
        <fullName evidence="6">Pseudouridine synthase</fullName>
        <ecNumber evidence="6">5.4.99.-</ecNumber>
    </recommendedName>
</protein>